<protein>
    <recommendedName>
        <fullName evidence="4">DUF600 family protein</fullName>
    </recommendedName>
</protein>
<organism evidence="2 3">
    <name type="scientific">Flammeovirga kamogawensis</name>
    <dbReference type="NCBI Taxonomy" id="373891"/>
    <lineage>
        <taxon>Bacteria</taxon>
        <taxon>Pseudomonadati</taxon>
        <taxon>Bacteroidota</taxon>
        <taxon>Cytophagia</taxon>
        <taxon>Cytophagales</taxon>
        <taxon>Flammeovirgaceae</taxon>
        <taxon>Flammeovirga</taxon>
    </lineage>
</organism>
<keyword evidence="3" id="KW-1185">Reference proteome</keyword>
<name>A0ABX8H2D8_9BACT</name>
<feature type="region of interest" description="Disordered" evidence="1">
    <location>
        <begin position="106"/>
        <end position="126"/>
    </location>
</feature>
<dbReference type="EMBL" id="CP076129">
    <property type="protein sequence ID" value="QWG09829.1"/>
    <property type="molecule type" value="Genomic_DNA"/>
</dbReference>
<evidence type="ECO:0000256" key="1">
    <source>
        <dbReference type="SAM" id="MobiDB-lite"/>
    </source>
</evidence>
<reference evidence="2 3" key="1">
    <citation type="submission" date="2021-05" db="EMBL/GenBank/DDBJ databases">
        <title>Comparative genomic studies on the polysaccharide-degrading batcterial strains of the Flammeovirga genus.</title>
        <authorList>
            <person name="Zewei F."/>
            <person name="Zheng Z."/>
            <person name="Yu L."/>
            <person name="Ruyue G."/>
            <person name="Yanhong M."/>
            <person name="Yuanyuan C."/>
            <person name="Jingyan G."/>
            <person name="Wenjun H."/>
        </authorList>
    </citation>
    <scope>NUCLEOTIDE SEQUENCE [LARGE SCALE GENOMIC DNA]</scope>
    <source>
        <strain evidence="2 3">YS10</strain>
    </source>
</reference>
<evidence type="ECO:0000313" key="2">
    <source>
        <dbReference type="EMBL" id="QWG09829.1"/>
    </source>
</evidence>
<evidence type="ECO:0000313" key="3">
    <source>
        <dbReference type="Proteomes" id="UP000682802"/>
    </source>
</evidence>
<gene>
    <name evidence="2" type="ORF">KM029_19305</name>
</gene>
<dbReference type="RefSeq" id="WP_144076493.1">
    <property type="nucleotide sequence ID" value="NZ_CP076129.1"/>
</dbReference>
<sequence>MNEFIETLVEYLNNNFEWDTLHLKISIQPKSINYKPKFFLDNERIPFRLKSEMKNYIMDTVQKKHIQSTKNGKNKWNFANLTLYPDGSHEIEYIWNQDHQDEVDGYNREAEEEDPNYKAPKWHWEE</sequence>
<evidence type="ECO:0008006" key="4">
    <source>
        <dbReference type="Google" id="ProtNLM"/>
    </source>
</evidence>
<accession>A0ABX8H2D8</accession>
<dbReference type="Proteomes" id="UP000682802">
    <property type="component" value="Chromosome 2"/>
</dbReference>
<proteinExistence type="predicted"/>